<evidence type="ECO:0000313" key="2">
    <source>
        <dbReference type="Proteomes" id="UP000028534"/>
    </source>
</evidence>
<evidence type="ECO:0000313" key="1">
    <source>
        <dbReference type="EMBL" id="KEZ18671.1"/>
    </source>
</evidence>
<comment type="caution">
    <text evidence="1">The sequence shown here is derived from an EMBL/GenBank/DDBJ whole genome shotgun (WGS) entry which is preliminary data.</text>
</comment>
<name>A0A084EL29_SPHYA</name>
<dbReference type="PATRIC" id="fig|13690.10.peg.2446"/>
<organism evidence="1 2">
    <name type="scientific">Sphingobium yanoikuyae</name>
    <name type="common">Sphingomonas yanoikuyae</name>
    <dbReference type="NCBI Taxonomy" id="13690"/>
    <lineage>
        <taxon>Bacteria</taxon>
        <taxon>Pseudomonadati</taxon>
        <taxon>Pseudomonadota</taxon>
        <taxon>Alphaproteobacteria</taxon>
        <taxon>Sphingomonadales</taxon>
        <taxon>Sphingomonadaceae</taxon>
        <taxon>Sphingobium</taxon>
    </lineage>
</organism>
<dbReference type="STRING" id="13690.AX777_05705"/>
<dbReference type="Proteomes" id="UP000028534">
    <property type="component" value="Unassembled WGS sequence"/>
</dbReference>
<gene>
    <name evidence="1" type="ORF">CP98_02382</name>
</gene>
<protein>
    <submittedName>
        <fullName evidence="1">Uncharacterized protein</fullName>
    </submittedName>
</protein>
<sequence>MGNRWGLGAAQLATVAFLMMAGVLAPPARGDMLAIPLTTASGHGLAAGLIAVGAIPVGKGQIEGALVVRGDRDRLGWPMLARGVLLLAAPDFLCASKGGRA</sequence>
<proteinExistence type="predicted"/>
<accession>A0A084EL29</accession>
<dbReference type="AlphaFoldDB" id="A0A084EL29"/>
<dbReference type="EMBL" id="JGVR01000014">
    <property type="protein sequence ID" value="KEZ18671.1"/>
    <property type="molecule type" value="Genomic_DNA"/>
</dbReference>
<reference evidence="1 2" key="1">
    <citation type="submission" date="2014-03" db="EMBL/GenBank/DDBJ databases">
        <title>Genome sequence of Sphingobium yanoikuyae B1.</title>
        <authorList>
            <person name="Gan H.M."/>
            <person name="Gan H.Y."/>
            <person name="Savka M.A."/>
        </authorList>
    </citation>
    <scope>NUCLEOTIDE SEQUENCE [LARGE SCALE GENOMIC DNA]</scope>
    <source>
        <strain evidence="1 2">B1</strain>
    </source>
</reference>